<evidence type="ECO:0000313" key="1">
    <source>
        <dbReference type="EMBL" id="MEZ3162897.1"/>
    </source>
</evidence>
<evidence type="ECO:0000313" key="2">
    <source>
        <dbReference type="Proteomes" id="UP001567572"/>
    </source>
</evidence>
<reference evidence="1 2" key="1">
    <citation type="submission" date="2024-06" db="EMBL/GenBank/DDBJ databases">
        <title>Halorubrum miltondacostae sp. nov., a potential PHA producer isolated from an inland solar saltern in Rio Maior, Portugal.</title>
        <authorList>
            <person name="Albuquerque L."/>
            <person name="Viver T."/>
            <person name="Barroso C."/>
            <person name="Claudino R."/>
            <person name="Galvan M."/>
            <person name="Simoes G."/>
            <person name="Lobo Da Cunha A."/>
            <person name="Egas C."/>
        </authorList>
    </citation>
    <scope>NUCLEOTIDE SEQUENCE [LARGE SCALE GENOMIC DNA]</scope>
    <source>
        <strain evidence="1 2">RMP-11</strain>
    </source>
</reference>
<dbReference type="EMBL" id="JBEDNY010000001">
    <property type="protein sequence ID" value="MEZ3162897.1"/>
    <property type="molecule type" value="Genomic_DNA"/>
</dbReference>
<sequence length="54" mass="5854">MKPIQILSEPITESRIRGEATASAVDEPMSEGTERVGRSLSLVTALLIDDSWPV</sequence>
<keyword evidence="2" id="KW-1185">Reference proteome</keyword>
<gene>
    <name evidence="1" type="ORF">ABNG04_03225</name>
</gene>
<dbReference type="AlphaFoldDB" id="A0ABD5M245"/>
<protein>
    <submittedName>
        <fullName evidence="1">Uncharacterized protein</fullName>
    </submittedName>
</protein>
<name>A0ABD5M245_9EURY</name>
<accession>A0ABD5M245</accession>
<organism evidence="1 2">
    <name type="scientific">Halorubrum miltondacostae</name>
    <dbReference type="NCBI Taxonomy" id="3076378"/>
    <lineage>
        <taxon>Archaea</taxon>
        <taxon>Methanobacteriati</taxon>
        <taxon>Methanobacteriota</taxon>
        <taxon>Stenosarchaea group</taxon>
        <taxon>Halobacteria</taxon>
        <taxon>Halobacteriales</taxon>
        <taxon>Haloferacaceae</taxon>
        <taxon>Halorubrum</taxon>
    </lineage>
</organism>
<dbReference type="Proteomes" id="UP001567572">
    <property type="component" value="Unassembled WGS sequence"/>
</dbReference>
<proteinExistence type="predicted"/>
<dbReference type="RefSeq" id="WP_371159990.1">
    <property type="nucleotide sequence ID" value="NZ_JBEDNX010000001.1"/>
</dbReference>
<comment type="caution">
    <text evidence="1">The sequence shown here is derived from an EMBL/GenBank/DDBJ whole genome shotgun (WGS) entry which is preliminary data.</text>
</comment>